<comment type="catalytic activity">
    <reaction evidence="9 10">
        <text>L-cysteinyl-[protein] + hexadecanoyl-CoA = S-hexadecanoyl-L-cysteinyl-[protein] + CoA</text>
        <dbReference type="Rhea" id="RHEA:36683"/>
        <dbReference type="Rhea" id="RHEA-COMP:10131"/>
        <dbReference type="Rhea" id="RHEA-COMP:11032"/>
        <dbReference type="ChEBI" id="CHEBI:29950"/>
        <dbReference type="ChEBI" id="CHEBI:57287"/>
        <dbReference type="ChEBI" id="CHEBI:57379"/>
        <dbReference type="ChEBI" id="CHEBI:74151"/>
        <dbReference type="EC" id="2.3.1.225"/>
    </reaction>
</comment>
<dbReference type="OrthoDB" id="9909019at2759"/>
<dbReference type="Proteomes" id="UP000736335">
    <property type="component" value="Unassembled WGS sequence"/>
</dbReference>
<feature type="transmembrane region" description="Helical" evidence="10">
    <location>
        <begin position="72"/>
        <end position="96"/>
    </location>
</feature>
<accession>A0A9P6H2K2</accession>
<feature type="transmembrane region" description="Helical" evidence="10">
    <location>
        <begin position="38"/>
        <end position="60"/>
    </location>
</feature>
<evidence type="ECO:0000256" key="3">
    <source>
        <dbReference type="ARBA" id="ARBA00022692"/>
    </source>
</evidence>
<organism evidence="12 13">
    <name type="scientific">Thelephora terrestris</name>
    <dbReference type="NCBI Taxonomy" id="56493"/>
    <lineage>
        <taxon>Eukaryota</taxon>
        <taxon>Fungi</taxon>
        <taxon>Dikarya</taxon>
        <taxon>Basidiomycota</taxon>
        <taxon>Agaricomycotina</taxon>
        <taxon>Agaricomycetes</taxon>
        <taxon>Thelephorales</taxon>
        <taxon>Thelephoraceae</taxon>
        <taxon>Thelephora</taxon>
    </lineage>
</organism>
<evidence type="ECO:0000313" key="12">
    <source>
        <dbReference type="EMBL" id="KAF9777555.1"/>
    </source>
</evidence>
<reference evidence="12" key="1">
    <citation type="journal article" date="2020" name="Nat. Commun.">
        <title>Large-scale genome sequencing of mycorrhizal fungi provides insights into the early evolution of symbiotic traits.</title>
        <authorList>
            <person name="Miyauchi S."/>
            <person name="Kiss E."/>
            <person name="Kuo A."/>
            <person name="Drula E."/>
            <person name="Kohler A."/>
            <person name="Sanchez-Garcia M."/>
            <person name="Morin E."/>
            <person name="Andreopoulos B."/>
            <person name="Barry K.W."/>
            <person name="Bonito G."/>
            <person name="Buee M."/>
            <person name="Carver A."/>
            <person name="Chen C."/>
            <person name="Cichocki N."/>
            <person name="Clum A."/>
            <person name="Culley D."/>
            <person name="Crous P.W."/>
            <person name="Fauchery L."/>
            <person name="Girlanda M."/>
            <person name="Hayes R.D."/>
            <person name="Keri Z."/>
            <person name="LaButti K."/>
            <person name="Lipzen A."/>
            <person name="Lombard V."/>
            <person name="Magnuson J."/>
            <person name="Maillard F."/>
            <person name="Murat C."/>
            <person name="Nolan M."/>
            <person name="Ohm R.A."/>
            <person name="Pangilinan J."/>
            <person name="Pereira M.F."/>
            <person name="Perotto S."/>
            <person name="Peter M."/>
            <person name="Pfister S."/>
            <person name="Riley R."/>
            <person name="Sitrit Y."/>
            <person name="Stielow J.B."/>
            <person name="Szollosi G."/>
            <person name="Zifcakova L."/>
            <person name="Stursova M."/>
            <person name="Spatafora J.W."/>
            <person name="Tedersoo L."/>
            <person name="Vaario L.M."/>
            <person name="Yamada A."/>
            <person name="Yan M."/>
            <person name="Wang P."/>
            <person name="Xu J."/>
            <person name="Bruns T."/>
            <person name="Baldrian P."/>
            <person name="Vilgalys R."/>
            <person name="Dunand C."/>
            <person name="Henrissat B."/>
            <person name="Grigoriev I.V."/>
            <person name="Hibbett D."/>
            <person name="Nagy L.G."/>
            <person name="Martin F.M."/>
        </authorList>
    </citation>
    <scope>NUCLEOTIDE SEQUENCE</scope>
    <source>
        <strain evidence="12">UH-Tt-Lm1</strain>
    </source>
</reference>
<proteinExistence type="inferred from homology"/>
<keyword evidence="3 10" id="KW-0812">Transmembrane</keyword>
<name>A0A9P6H2K2_9AGAM</name>
<dbReference type="GO" id="GO:0019706">
    <property type="term" value="F:protein-cysteine S-palmitoyltransferase activity"/>
    <property type="evidence" value="ECO:0007669"/>
    <property type="project" value="UniProtKB-EC"/>
</dbReference>
<sequence>METASPLVQLSIGENPWHSNPSFEEDDEDSPPKRWFHYFPVCVMVLMLLAPHPSWLIILIHHHLLTLRSYGWFATHLLISYTLMFLACTSLIVCLARDPGPVTSPKDALDDEETSFAEALMAPVADDFNSPEKWCKKCWAAKPERSHHCSICRRCVLKMDHHCQWMANKCIGHRTYPAFIHFLTCVVLMAMYMSAVAISGFYYAITNPMNIDETTPLHELGVSFGGLVITAVVGAFLGYHLYLISINRTTLEDLSPFLLLRLIPNLTNPHDPLPTPEHRLNYNQRRVIKRAHRQIQLYNVGWRKNWGQVFGWERRRGWVYRLLLGGAGKGDGRSFPRNRRADEMLAKLVDELHNVDKDL</sequence>
<evidence type="ECO:0000313" key="13">
    <source>
        <dbReference type="Proteomes" id="UP000736335"/>
    </source>
</evidence>
<evidence type="ECO:0000256" key="1">
    <source>
        <dbReference type="ARBA" id="ARBA00004141"/>
    </source>
</evidence>
<evidence type="ECO:0000256" key="4">
    <source>
        <dbReference type="ARBA" id="ARBA00022989"/>
    </source>
</evidence>
<keyword evidence="8 10" id="KW-0012">Acyltransferase</keyword>
<comment type="subcellular location">
    <subcellularLocation>
        <location evidence="1">Membrane</location>
        <topology evidence="1">Multi-pass membrane protein</topology>
    </subcellularLocation>
</comment>
<evidence type="ECO:0000256" key="6">
    <source>
        <dbReference type="ARBA" id="ARBA00023139"/>
    </source>
</evidence>
<evidence type="ECO:0000256" key="7">
    <source>
        <dbReference type="ARBA" id="ARBA00023288"/>
    </source>
</evidence>
<dbReference type="PANTHER" id="PTHR12246">
    <property type="entry name" value="PALMITOYLTRANSFERASE ZDHHC16"/>
    <property type="match status" value="1"/>
</dbReference>
<keyword evidence="6" id="KW-0564">Palmitate</keyword>
<evidence type="ECO:0000256" key="5">
    <source>
        <dbReference type="ARBA" id="ARBA00023136"/>
    </source>
</evidence>
<dbReference type="InterPro" id="IPR039859">
    <property type="entry name" value="PFA4/ZDH16/20/ERF2-like"/>
</dbReference>
<dbReference type="PROSITE" id="PS50216">
    <property type="entry name" value="DHHC"/>
    <property type="match status" value="1"/>
</dbReference>
<comment type="caution">
    <text evidence="12">The sequence shown here is derived from an EMBL/GenBank/DDBJ whole genome shotgun (WGS) entry which is preliminary data.</text>
</comment>
<evidence type="ECO:0000256" key="9">
    <source>
        <dbReference type="ARBA" id="ARBA00048048"/>
    </source>
</evidence>
<keyword evidence="7" id="KW-0449">Lipoprotein</keyword>
<evidence type="ECO:0000256" key="8">
    <source>
        <dbReference type="ARBA" id="ARBA00023315"/>
    </source>
</evidence>
<dbReference type="GO" id="GO:0016020">
    <property type="term" value="C:membrane"/>
    <property type="evidence" value="ECO:0007669"/>
    <property type="project" value="UniProtKB-SubCell"/>
</dbReference>
<keyword evidence="5 10" id="KW-0472">Membrane</keyword>
<feature type="transmembrane region" description="Helical" evidence="10">
    <location>
        <begin position="179"/>
        <end position="204"/>
    </location>
</feature>
<evidence type="ECO:0000256" key="2">
    <source>
        <dbReference type="ARBA" id="ARBA00022679"/>
    </source>
</evidence>
<protein>
    <recommendedName>
        <fullName evidence="10">Palmitoyltransferase</fullName>
        <ecNumber evidence="10">2.3.1.225</ecNumber>
    </recommendedName>
</protein>
<feature type="domain" description="Palmitoyltransferase DHHC" evidence="11">
    <location>
        <begin position="130"/>
        <end position="254"/>
    </location>
</feature>
<gene>
    <name evidence="12" type="ORF">BJ322DRAFT_1015593</name>
</gene>
<evidence type="ECO:0000256" key="10">
    <source>
        <dbReference type="RuleBase" id="RU079119"/>
    </source>
</evidence>
<evidence type="ECO:0000259" key="11">
    <source>
        <dbReference type="Pfam" id="PF01529"/>
    </source>
</evidence>
<dbReference type="EMBL" id="WIUZ02000033">
    <property type="protein sequence ID" value="KAF9777555.1"/>
    <property type="molecule type" value="Genomic_DNA"/>
</dbReference>
<reference evidence="12" key="2">
    <citation type="submission" date="2020-11" db="EMBL/GenBank/DDBJ databases">
        <authorList>
            <consortium name="DOE Joint Genome Institute"/>
            <person name="Kuo A."/>
            <person name="Miyauchi S."/>
            <person name="Kiss E."/>
            <person name="Drula E."/>
            <person name="Kohler A."/>
            <person name="Sanchez-Garcia M."/>
            <person name="Andreopoulos B."/>
            <person name="Barry K.W."/>
            <person name="Bonito G."/>
            <person name="Buee M."/>
            <person name="Carver A."/>
            <person name="Chen C."/>
            <person name="Cichocki N."/>
            <person name="Clum A."/>
            <person name="Culley D."/>
            <person name="Crous P.W."/>
            <person name="Fauchery L."/>
            <person name="Girlanda M."/>
            <person name="Hayes R."/>
            <person name="Keri Z."/>
            <person name="Labutti K."/>
            <person name="Lipzen A."/>
            <person name="Lombard V."/>
            <person name="Magnuson J."/>
            <person name="Maillard F."/>
            <person name="Morin E."/>
            <person name="Murat C."/>
            <person name="Nolan M."/>
            <person name="Ohm R."/>
            <person name="Pangilinan J."/>
            <person name="Pereira M."/>
            <person name="Perotto S."/>
            <person name="Peter M."/>
            <person name="Riley R."/>
            <person name="Sitrit Y."/>
            <person name="Stielow B."/>
            <person name="Szollosi G."/>
            <person name="Zifcakova L."/>
            <person name="Stursova M."/>
            <person name="Spatafora J.W."/>
            <person name="Tedersoo L."/>
            <person name="Vaario L.-M."/>
            <person name="Yamada A."/>
            <person name="Yan M."/>
            <person name="Wang P."/>
            <person name="Xu J."/>
            <person name="Bruns T."/>
            <person name="Baldrian P."/>
            <person name="Vilgalys R."/>
            <person name="Henrissat B."/>
            <person name="Grigoriev I.V."/>
            <person name="Hibbett D."/>
            <person name="Nagy L.G."/>
            <person name="Martin F.M."/>
        </authorList>
    </citation>
    <scope>NUCLEOTIDE SEQUENCE</scope>
    <source>
        <strain evidence="12">UH-Tt-Lm1</strain>
    </source>
</reference>
<dbReference type="InterPro" id="IPR001594">
    <property type="entry name" value="Palmitoyltrfase_DHHC"/>
</dbReference>
<comment type="similarity">
    <text evidence="10">Belongs to the DHHC palmitoyltransferase family.</text>
</comment>
<feature type="transmembrane region" description="Helical" evidence="10">
    <location>
        <begin position="224"/>
        <end position="244"/>
    </location>
</feature>
<keyword evidence="13" id="KW-1185">Reference proteome</keyword>
<comment type="domain">
    <text evidence="10">The DHHC domain is required for palmitoyltransferase activity.</text>
</comment>
<keyword evidence="2 10" id="KW-0808">Transferase</keyword>
<keyword evidence="4 10" id="KW-1133">Transmembrane helix</keyword>
<dbReference type="AlphaFoldDB" id="A0A9P6H2K2"/>
<dbReference type="Pfam" id="PF01529">
    <property type="entry name" value="DHHC"/>
    <property type="match status" value="1"/>
</dbReference>
<dbReference type="EC" id="2.3.1.225" evidence="10"/>